<dbReference type="EMBL" id="CP116507">
    <property type="protein sequence ID" value="WCG22413.1"/>
    <property type="molecule type" value="Genomic_DNA"/>
</dbReference>
<accession>A0AAF0BCA0</accession>
<evidence type="ECO:0000313" key="1">
    <source>
        <dbReference type="EMBL" id="WCG22413.1"/>
    </source>
</evidence>
<dbReference type="Proteomes" id="UP001179600">
    <property type="component" value="Chromosome"/>
</dbReference>
<evidence type="ECO:0000313" key="2">
    <source>
        <dbReference type="Proteomes" id="UP001179600"/>
    </source>
</evidence>
<protein>
    <submittedName>
        <fullName evidence="1">Uncharacterized protein</fullName>
    </submittedName>
</protein>
<proteinExistence type="predicted"/>
<dbReference type="AlphaFoldDB" id="A0AAF0BCA0"/>
<name>A0AAF0BCA0_9ENTE</name>
<sequence>MHEALVAIIEDRVQHQFLTAQEFCETYLKVDVSEWESWKNGTGTLNTESMQLVKNLFSDYEWMLIQKLIRQAILFPEKRNYIVMEYKRLKTLIAKKWINSGEAMVELISQQKSATRREKAWSAAQGMINLKVSLQYDSWGYDDILYFHLPAVVQRQIEDAPVDLLEWVNENLTETYIQEKKDV</sequence>
<reference evidence="1" key="1">
    <citation type="submission" date="2023-01" db="EMBL/GenBank/DDBJ databases">
        <title>Oxazolidinone resistance genes in florfenicol resistant enterococci from beef cattle and veal calves at slaughter.</title>
        <authorList>
            <person name="Biggel M."/>
        </authorList>
    </citation>
    <scope>NUCLEOTIDE SEQUENCE</scope>
    <source>
        <strain evidence="1">K204-1</strain>
    </source>
</reference>
<organism evidence="1 2">
    <name type="scientific">Vagococcus lutrae</name>
    <dbReference type="NCBI Taxonomy" id="81947"/>
    <lineage>
        <taxon>Bacteria</taxon>
        <taxon>Bacillati</taxon>
        <taxon>Bacillota</taxon>
        <taxon>Bacilli</taxon>
        <taxon>Lactobacillales</taxon>
        <taxon>Enterococcaceae</taxon>
        <taxon>Vagococcus</taxon>
    </lineage>
</organism>
<dbReference type="RefSeq" id="WP_272163239.1">
    <property type="nucleotide sequence ID" value="NZ_CP116507.1"/>
</dbReference>
<gene>
    <name evidence="1" type="ORF">PML95_08425</name>
</gene>